<feature type="transmembrane region" description="Helical" evidence="1">
    <location>
        <begin position="103"/>
        <end position="128"/>
    </location>
</feature>
<evidence type="ECO:0000256" key="1">
    <source>
        <dbReference type="SAM" id="Phobius"/>
    </source>
</evidence>
<evidence type="ECO:0000313" key="3">
    <source>
        <dbReference type="WBParaSite" id="Hba_08690"/>
    </source>
</evidence>
<protein>
    <submittedName>
        <fullName evidence="3">Uncharacterized protein</fullName>
    </submittedName>
</protein>
<feature type="transmembrane region" description="Helical" evidence="1">
    <location>
        <begin position="161"/>
        <end position="181"/>
    </location>
</feature>
<dbReference type="WBParaSite" id="Hba_08690">
    <property type="protein sequence ID" value="Hba_08690"/>
    <property type="gene ID" value="Hba_08690"/>
</dbReference>
<keyword evidence="2" id="KW-1185">Reference proteome</keyword>
<keyword evidence="1" id="KW-0812">Transmembrane</keyword>
<organism evidence="2 3">
    <name type="scientific">Heterorhabditis bacteriophora</name>
    <name type="common">Entomopathogenic nematode worm</name>
    <dbReference type="NCBI Taxonomy" id="37862"/>
    <lineage>
        <taxon>Eukaryota</taxon>
        <taxon>Metazoa</taxon>
        <taxon>Ecdysozoa</taxon>
        <taxon>Nematoda</taxon>
        <taxon>Chromadorea</taxon>
        <taxon>Rhabditida</taxon>
        <taxon>Rhabditina</taxon>
        <taxon>Rhabditomorpha</taxon>
        <taxon>Strongyloidea</taxon>
        <taxon>Heterorhabditidae</taxon>
        <taxon>Heterorhabditis</taxon>
    </lineage>
</organism>
<feature type="transmembrane region" description="Helical" evidence="1">
    <location>
        <begin position="64"/>
        <end position="83"/>
    </location>
</feature>
<name>A0A1I7WU24_HETBA</name>
<keyword evidence="1" id="KW-1133">Transmembrane helix</keyword>
<proteinExistence type="predicted"/>
<reference evidence="3" key="1">
    <citation type="submission" date="2016-11" db="UniProtKB">
        <authorList>
            <consortium name="WormBaseParasite"/>
        </authorList>
    </citation>
    <scope>IDENTIFICATION</scope>
</reference>
<dbReference type="AlphaFoldDB" id="A0A1I7WU24"/>
<keyword evidence="1" id="KW-0472">Membrane</keyword>
<accession>A0A1I7WU24</accession>
<dbReference type="Proteomes" id="UP000095283">
    <property type="component" value="Unplaced"/>
</dbReference>
<evidence type="ECO:0000313" key="2">
    <source>
        <dbReference type="Proteomes" id="UP000095283"/>
    </source>
</evidence>
<sequence>MYLMVIECLVVGRWEMEVGIIAYPFFTASKIELDRRSSSEIQTPLNTMVESFSFVLDLFKVNSLLSLILINPSFYIFLIVIVIKNYKRKNVISQEFTHVCTYYFLFCPIILEALPLVLMVLLLLFFSFCTNYLQDISKLKFKLYCIQSFHLSFMLRYIRYFWLWFNLIVTFILFILIFRVFEILEKLGISWESRSWDANPNYTVESLTS</sequence>